<dbReference type="SUPFAM" id="SSF140500">
    <property type="entry name" value="BAS1536-like"/>
    <property type="match status" value="1"/>
</dbReference>
<dbReference type="InterPro" id="IPR036638">
    <property type="entry name" value="HLH_DNA-bd_sf"/>
</dbReference>
<evidence type="ECO:0000313" key="1">
    <source>
        <dbReference type="EMBL" id="QTM00106.1"/>
    </source>
</evidence>
<dbReference type="GO" id="GO:0046983">
    <property type="term" value="F:protein dimerization activity"/>
    <property type="evidence" value="ECO:0007669"/>
    <property type="project" value="InterPro"/>
</dbReference>
<keyword evidence="2" id="KW-1185">Reference proteome</keyword>
<evidence type="ECO:0000313" key="2">
    <source>
        <dbReference type="Proteomes" id="UP000665020"/>
    </source>
</evidence>
<organism evidence="1 2">
    <name type="scientific">Iocasia fonsfrigidae</name>
    <dbReference type="NCBI Taxonomy" id="2682810"/>
    <lineage>
        <taxon>Bacteria</taxon>
        <taxon>Bacillati</taxon>
        <taxon>Bacillota</taxon>
        <taxon>Clostridia</taxon>
        <taxon>Halanaerobiales</taxon>
        <taxon>Halanaerobiaceae</taxon>
        <taxon>Iocasia</taxon>
    </lineage>
</organism>
<protein>
    <submittedName>
        <fullName evidence="1">Spo0E family sporulation regulatory protein-aspartic acid phosphatase</fullName>
    </submittedName>
</protein>
<dbReference type="Gene3D" id="4.10.280.10">
    <property type="entry name" value="Helix-loop-helix DNA-binding domain"/>
    <property type="match status" value="1"/>
</dbReference>
<accession>A0A8A7KJ46</accession>
<dbReference type="GO" id="GO:0043937">
    <property type="term" value="P:regulation of sporulation"/>
    <property type="evidence" value="ECO:0007669"/>
    <property type="project" value="InterPro"/>
</dbReference>
<dbReference type="InterPro" id="IPR037208">
    <property type="entry name" value="Spo0E-like_sf"/>
</dbReference>
<proteinExistence type="predicted"/>
<name>A0A8A7KJ46_9FIRM</name>
<dbReference type="Pfam" id="PF09388">
    <property type="entry name" value="SpoOE-like"/>
    <property type="match status" value="1"/>
</dbReference>
<dbReference type="KEGG" id="ifn:GM661_18500"/>
<dbReference type="AlphaFoldDB" id="A0A8A7KJ46"/>
<sequence>MINLLSLIEEKRRELNELFLEKNHFDEIVLQKSQEIDMLLNLLARGYGDDYLEKDNNSVLKKAQPGG</sequence>
<dbReference type="InterPro" id="IPR018540">
    <property type="entry name" value="Spo0E-like"/>
</dbReference>
<dbReference type="Proteomes" id="UP000665020">
    <property type="component" value="Chromosome"/>
</dbReference>
<dbReference type="EMBL" id="CP046640">
    <property type="protein sequence ID" value="QTM00106.1"/>
    <property type="molecule type" value="Genomic_DNA"/>
</dbReference>
<gene>
    <name evidence="1" type="ORF">GM661_18500</name>
</gene>
<reference evidence="1" key="1">
    <citation type="submission" date="2019-12" db="EMBL/GenBank/DDBJ databases">
        <authorList>
            <person name="zhang j."/>
            <person name="sun C.M."/>
        </authorList>
    </citation>
    <scope>NUCLEOTIDE SEQUENCE</scope>
    <source>
        <strain evidence="1">NS-1</strain>
    </source>
</reference>